<reference evidence="1 2" key="1">
    <citation type="submission" date="2021-01" db="EMBL/GenBank/DDBJ databases">
        <title>Whole genome shotgun sequence of Catellatospora chokoriensis NBRC 107358.</title>
        <authorList>
            <person name="Komaki H."/>
            <person name="Tamura T."/>
        </authorList>
    </citation>
    <scope>NUCLEOTIDE SEQUENCE [LARGE SCALE GENOMIC DNA]</scope>
    <source>
        <strain evidence="1 2">NBRC 107358</strain>
    </source>
</reference>
<evidence type="ECO:0000313" key="2">
    <source>
        <dbReference type="Proteomes" id="UP000619293"/>
    </source>
</evidence>
<gene>
    <name evidence="1" type="ORF">Cch02nite_72440</name>
</gene>
<name>A0A8J3NX03_9ACTN</name>
<accession>A0A8J3NX03</accession>
<proteinExistence type="predicted"/>
<protein>
    <submittedName>
        <fullName evidence="1">Uncharacterized protein</fullName>
    </submittedName>
</protein>
<keyword evidence="2" id="KW-1185">Reference proteome</keyword>
<sequence>MGHLDGSAQARYSHITQAMREQLMEALTGLWYTAPDGTSWPPDLKIFSQNRS</sequence>
<dbReference type="EMBL" id="BONG01000073">
    <property type="protein sequence ID" value="GIF93800.1"/>
    <property type="molecule type" value="Genomic_DNA"/>
</dbReference>
<dbReference type="AlphaFoldDB" id="A0A8J3NX03"/>
<organism evidence="1 2">
    <name type="scientific">Catellatospora chokoriensis</name>
    <dbReference type="NCBI Taxonomy" id="310353"/>
    <lineage>
        <taxon>Bacteria</taxon>
        <taxon>Bacillati</taxon>
        <taxon>Actinomycetota</taxon>
        <taxon>Actinomycetes</taxon>
        <taxon>Micromonosporales</taxon>
        <taxon>Micromonosporaceae</taxon>
        <taxon>Catellatospora</taxon>
    </lineage>
</organism>
<comment type="caution">
    <text evidence="1">The sequence shown here is derived from an EMBL/GenBank/DDBJ whole genome shotgun (WGS) entry which is preliminary data.</text>
</comment>
<dbReference type="Proteomes" id="UP000619293">
    <property type="component" value="Unassembled WGS sequence"/>
</dbReference>
<evidence type="ECO:0000313" key="1">
    <source>
        <dbReference type="EMBL" id="GIF93800.1"/>
    </source>
</evidence>